<organism evidence="13 14">
    <name type="scientific">Dendrobium chrysotoxum</name>
    <name type="common">Orchid</name>
    <dbReference type="NCBI Taxonomy" id="161865"/>
    <lineage>
        <taxon>Eukaryota</taxon>
        <taxon>Viridiplantae</taxon>
        <taxon>Streptophyta</taxon>
        <taxon>Embryophyta</taxon>
        <taxon>Tracheophyta</taxon>
        <taxon>Spermatophyta</taxon>
        <taxon>Magnoliopsida</taxon>
        <taxon>Liliopsida</taxon>
        <taxon>Asparagales</taxon>
        <taxon>Orchidaceae</taxon>
        <taxon>Epidendroideae</taxon>
        <taxon>Malaxideae</taxon>
        <taxon>Dendrobiinae</taxon>
        <taxon>Dendrobium</taxon>
    </lineage>
</organism>
<dbReference type="GO" id="GO:0006355">
    <property type="term" value="P:regulation of DNA-templated transcription"/>
    <property type="evidence" value="ECO:0007669"/>
    <property type="project" value="InterPro"/>
</dbReference>
<dbReference type="PANTHER" id="PTHR31734:SF2">
    <property type="entry name" value="AUXIN-RESPONSIVE PROTEIN IAA26"/>
    <property type="match status" value="1"/>
</dbReference>
<evidence type="ECO:0000256" key="6">
    <source>
        <dbReference type="ARBA" id="ARBA00023015"/>
    </source>
</evidence>
<protein>
    <recommendedName>
        <fullName evidence="10">Auxin-responsive protein</fullName>
    </recommendedName>
</protein>
<dbReference type="GO" id="GO:0005634">
    <property type="term" value="C:nucleus"/>
    <property type="evidence" value="ECO:0007669"/>
    <property type="project" value="UniProtKB-SubCell"/>
</dbReference>
<evidence type="ECO:0000256" key="2">
    <source>
        <dbReference type="ARBA" id="ARBA00004123"/>
    </source>
</evidence>
<comment type="similarity">
    <text evidence="3 10">Belongs to the Aux/IAA family.</text>
</comment>
<evidence type="ECO:0000256" key="10">
    <source>
        <dbReference type="RuleBase" id="RU004549"/>
    </source>
</evidence>
<dbReference type="PANTHER" id="PTHR31734">
    <property type="entry name" value="AUXIN-RESPONSIVE PROTEIN IAA17"/>
    <property type="match status" value="1"/>
</dbReference>
<dbReference type="GO" id="GO:0009734">
    <property type="term" value="P:auxin-activated signaling pathway"/>
    <property type="evidence" value="ECO:0007669"/>
    <property type="project" value="UniProtKB-UniRule"/>
</dbReference>
<evidence type="ECO:0000256" key="4">
    <source>
        <dbReference type="ARBA" id="ARBA00011726"/>
    </source>
</evidence>
<dbReference type="AlphaFoldDB" id="A0AAV7HGX3"/>
<dbReference type="InterPro" id="IPR003311">
    <property type="entry name" value="AUX_IAA"/>
</dbReference>
<dbReference type="EMBL" id="JAGFBR010000004">
    <property type="protein sequence ID" value="KAH0468316.1"/>
    <property type="molecule type" value="Genomic_DNA"/>
</dbReference>
<dbReference type="Gene3D" id="3.10.20.90">
    <property type="entry name" value="Phosphatidylinositol 3-kinase Catalytic Subunit, Chain A, domain 1"/>
    <property type="match status" value="1"/>
</dbReference>
<evidence type="ECO:0000259" key="12">
    <source>
        <dbReference type="PROSITE" id="PS51745"/>
    </source>
</evidence>
<dbReference type="InterPro" id="IPR053793">
    <property type="entry name" value="PB1-like"/>
</dbReference>
<dbReference type="Proteomes" id="UP000775213">
    <property type="component" value="Unassembled WGS sequence"/>
</dbReference>
<dbReference type="InterPro" id="IPR033389">
    <property type="entry name" value="AUX/IAA_dom"/>
</dbReference>
<dbReference type="Pfam" id="PF02309">
    <property type="entry name" value="AUX_IAA"/>
    <property type="match status" value="1"/>
</dbReference>
<evidence type="ECO:0000256" key="11">
    <source>
        <dbReference type="SAM" id="MobiDB-lite"/>
    </source>
</evidence>
<evidence type="ECO:0000256" key="3">
    <source>
        <dbReference type="ARBA" id="ARBA00006728"/>
    </source>
</evidence>
<evidence type="ECO:0000256" key="7">
    <source>
        <dbReference type="ARBA" id="ARBA00023163"/>
    </source>
</evidence>
<comment type="subunit">
    <text evidence="4 10">Homodimers and heterodimers.</text>
</comment>
<comment type="function">
    <text evidence="1 10">Aux/IAA proteins are short-lived transcriptional factors that function as repressors of early auxin response genes at low auxin concentrations.</text>
</comment>
<gene>
    <name evidence="13" type="ORF">IEQ34_003349</name>
</gene>
<feature type="region of interest" description="Disordered" evidence="11">
    <location>
        <begin position="148"/>
        <end position="184"/>
    </location>
</feature>
<sequence length="361" mass="40087">MDKDVRRGRCFGDNEERKLELRLGPPGEDWLEIKEENEKDHIFNSVLSLSPFSNASKPMAAHLSAGTKRGFFESIEPKAEAFQPQEQADFLHLQSKPELEKEISQRTNGGTDQQLSLEVKKCCLPLPKSSTTSGSVAVAHNRPQIRSASTPVVGWPPIRSSRKNLASSSKQTVESEPGSSETVPKPATIKKTFFVKINMEGIPIGRKIDLLAYDCYEKLSSAVDELFRDLLAAQMDPIAAIKENVEKHAITGLLDGSGEYTLIYEDDEGDRMLVGDVPWDMFVSTAKRLRVLRSSEVSSASSSAICYEICLEYVNISFNSINDLSVELIKLITTENRKVGNRWLNDKACSSLQGIHGEHIE</sequence>
<keyword evidence="5 10" id="KW-0678">Repressor</keyword>
<keyword evidence="9 10" id="KW-0927">Auxin signaling pathway</keyword>
<accession>A0AAV7HGX3</accession>
<dbReference type="PROSITE" id="PS51745">
    <property type="entry name" value="PB1"/>
    <property type="match status" value="1"/>
</dbReference>
<dbReference type="SUPFAM" id="SSF54277">
    <property type="entry name" value="CAD &amp; PB1 domains"/>
    <property type="match status" value="1"/>
</dbReference>
<evidence type="ECO:0000256" key="9">
    <source>
        <dbReference type="ARBA" id="ARBA00023294"/>
    </source>
</evidence>
<proteinExistence type="inferred from homology"/>
<evidence type="ECO:0000256" key="8">
    <source>
        <dbReference type="ARBA" id="ARBA00023242"/>
    </source>
</evidence>
<evidence type="ECO:0000313" key="13">
    <source>
        <dbReference type="EMBL" id="KAH0468316.1"/>
    </source>
</evidence>
<evidence type="ECO:0000256" key="1">
    <source>
        <dbReference type="ARBA" id="ARBA00002159"/>
    </source>
</evidence>
<reference evidence="13 14" key="1">
    <citation type="journal article" date="2021" name="Hortic Res">
        <title>Chromosome-scale assembly of the Dendrobium chrysotoxum genome enhances the understanding of orchid evolution.</title>
        <authorList>
            <person name="Zhang Y."/>
            <person name="Zhang G.Q."/>
            <person name="Zhang D."/>
            <person name="Liu X.D."/>
            <person name="Xu X.Y."/>
            <person name="Sun W.H."/>
            <person name="Yu X."/>
            <person name="Zhu X."/>
            <person name="Wang Z.W."/>
            <person name="Zhao X."/>
            <person name="Zhong W.Y."/>
            <person name="Chen H."/>
            <person name="Yin W.L."/>
            <person name="Huang T."/>
            <person name="Niu S.C."/>
            <person name="Liu Z.J."/>
        </authorList>
    </citation>
    <scope>NUCLEOTIDE SEQUENCE [LARGE SCALE GENOMIC DNA]</scope>
    <source>
        <strain evidence="13">Lindl</strain>
    </source>
</reference>
<comment type="caution">
    <text evidence="13">The sequence shown here is derived from an EMBL/GenBank/DDBJ whole genome shotgun (WGS) entry which is preliminary data.</text>
</comment>
<keyword evidence="7 10" id="KW-0804">Transcription</keyword>
<keyword evidence="14" id="KW-1185">Reference proteome</keyword>
<name>A0AAV7HGX3_DENCH</name>
<evidence type="ECO:0000256" key="5">
    <source>
        <dbReference type="ARBA" id="ARBA00022491"/>
    </source>
</evidence>
<comment type="subcellular location">
    <subcellularLocation>
        <location evidence="2 10">Nucleus</location>
    </subcellularLocation>
</comment>
<feature type="compositionally biased region" description="Polar residues" evidence="11">
    <location>
        <begin position="163"/>
        <end position="182"/>
    </location>
</feature>
<keyword evidence="6 10" id="KW-0805">Transcription regulation</keyword>
<keyword evidence="8 10" id="KW-0539">Nucleus</keyword>
<feature type="domain" description="PB1" evidence="12">
    <location>
        <begin position="192"/>
        <end position="299"/>
    </location>
</feature>
<dbReference type="FunFam" id="3.10.20.90:FF:000225">
    <property type="entry name" value="Auxin-responsive protein"/>
    <property type="match status" value="1"/>
</dbReference>
<evidence type="ECO:0000313" key="14">
    <source>
        <dbReference type="Proteomes" id="UP000775213"/>
    </source>
</evidence>